<feature type="signal peptide" evidence="2">
    <location>
        <begin position="1"/>
        <end position="19"/>
    </location>
</feature>
<accession>A0A518EN66</accession>
<feature type="region of interest" description="Disordered" evidence="1">
    <location>
        <begin position="106"/>
        <end position="126"/>
    </location>
</feature>
<evidence type="ECO:0000256" key="2">
    <source>
        <dbReference type="SAM" id="SignalP"/>
    </source>
</evidence>
<evidence type="ECO:0000313" key="3">
    <source>
        <dbReference type="EMBL" id="QDV05530.1"/>
    </source>
</evidence>
<evidence type="ECO:0000256" key="1">
    <source>
        <dbReference type="SAM" id="MobiDB-lite"/>
    </source>
</evidence>
<evidence type="ECO:0000313" key="4">
    <source>
        <dbReference type="Proteomes" id="UP000320390"/>
    </source>
</evidence>
<keyword evidence="4" id="KW-1185">Reference proteome</keyword>
<reference evidence="3 4" key="1">
    <citation type="submission" date="2019-02" db="EMBL/GenBank/DDBJ databases">
        <title>Deep-cultivation of Planctomycetes and their phenomic and genomic characterization uncovers novel biology.</title>
        <authorList>
            <person name="Wiegand S."/>
            <person name="Jogler M."/>
            <person name="Boedeker C."/>
            <person name="Pinto D."/>
            <person name="Vollmers J."/>
            <person name="Rivas-Marin E."/>
            <person name="Kohn T."/>
            <person name="Peeters S.H."/>
            <person name="Heuer A."/>
            <person name="Rast P."/>
            <person name="Oberbeckmann S."/>
            <person name="Bunk B."/>
            <person name="Jeske O."/>
            <person name="Meyerdierks A."/>
            <person name="Storesund J.E."/>
            <person name="Kallscheuer N."/>
            <person name="Luecker S."/>
            <person name="Lage O.M."/>
            <person name="Pohl T."/>
            <person name="Merkel B.J."/>
            <person name="Hornburger P."/>
            <person name="Mueller R.-W."/>
            <person name="Bruemmer F."/>
            <person name="Labrenz M."/>
            <person name="Spormann A.M."/>
            <person name="Op den Camp H."/>
            <person name="Overmann J."/>
            <person name="Amann R."/>
            <person name="Jetten M.S.M."/>
            <person name="Mascher T."/>
            <person name="Medema M.H."/>
            <person name="Devos D.P."/>
            <person name="Kaster A.-K."/>
            <person name="Ovreas L."/>
            <person name="Rohde M."/>
            <person name="Galperin M.Y."/>
            <person name="Jogler C."/>
        </authorList>
    </citation>
    <scope>NUCLEOTIDE SEQUENCE [LARGE SCALE GENOMIC DNA]</scope>
    <source>
        <strain evidence="3 4">Poly30</strain>
    </source>
</reference>
<protein>
    <submittedName>
        <fullName evidence="3">Uncharacterized protein</fullName>
    </submittedName>
</protein>
<name>A0A518EN66_9BACT</name>
<dbReference type="EMBL" id="CP036434">
    <property type="protein sequence ID" value="QDV05530.1"/>
    <property type="molecule type" value="Genomic_DNA"/>
</dbReference>
<keyword evidence="2" id="KW-0732">Signal</keyword>
<organism evidence="3 4">
    <name type="scientific">Saltatorellus ferox</name>
    <dbReference type="NCBI Taxonomy" id="2528018"/>
    <lineage>
        <taxon>Bacteria</taxon>
        <taxon>Pseudomonadati</taxon>
        <taxon>Planctomycetota</taxon>
        <taxon>Planctomycetia</taxon>
        <taxon>Planctomycetia incertae sedis</taxon>
        <taxon>Saltatorellus</taxon>
    </lineage>
</organism>
<sequence precursor="true">MKLATSLSTALLLTATALAATVLGNGNIESSENGSTLNDTLTIDMDGGQIDSITRDGSSTPLRDPQDYTVSTNAAGEAVISFKSNQPKKSVHIAYSWTGNNSPGCNDGDGVWSDAVANPTGPAGPL</sequence>
<gene>
    <name evidence="3" type="ORF">Poly30_10280</name>
</gene>
<dbReference type="Proteomes" id="UP000320390">
    <property type="component" value="Chromosome"/>
</dbReference>
<proteinExistence type="predicted"/>
<feature type="chain" id="PRO_5021750599" evidence="2">
    <location>
        <begin position="20"/>
        <end position="126"/>
    </location>
</feature>
<dbReference type="AlphaFoldDB" id="A0A518EN66"/>